<dbReference type="AlphaFoldDB" id="X1SK44"/>
<dbReference type="Gene3D" id="3.30.572.10">
    <property type="entry name" value="Thymidylate synthase/dCMP hydroxymethylase domain"/>
    <property type="match status" value="1"/>
</dbReference>
<sequence>MATVTFPSRKTTFPISAEEVGDGWLQLLNLIMHCGTVKGTRKGDRLTEVLNAVVTIKLASDEGTIPPCFDFGTEELETYYRHFSSLSRPEEVDYTYGERLQNWSWFNQETNRMEQVNQLERTIDRLQRSHDTKRGTMVLLGPTDLDRLDDAPCVVLVTFNIVDERLYGTYVIPSEDIYNAWPFNAL</sequence>
<feature type="non-terminal residue" evidence="3">
    <location>
        <position position="186"/>
    </location>
</feature>
<dbReference type="Pfam" id="PF00303">
    <property type="entry name" value="Thymidylat_synt"/>
    <property type="match status" value="1"/>
</dbReference>
<dbReference type="InterPro" id="IPR023451">
    <property type="entry name" value="Thymidate_synth/dCMP_Mease_dom"/>
</dbReference>
<evidence type="ECO:0000259" key="2">
    <source>
        <dbReference type="Pfam" id="PF00303"/>
    </source>
</evidence>
<evidence type="ECO:0000256" key="1">
    <source>
        <dbReference type="ARBA" id="ARBA00022679"/>
    </source>
</evidence>
<reference evidence="3" key="1">
    <citation type="journal article" date="2014" name="Front. Microbiol.">
        <title>High frequency of phylogenetically diverse reductive dehalogenase-homologous genes in deep subseafloor sedimentary metagenomes.</title>
        <authorList>
            <person name="Kawai M."/>
            <person name="Futagami T."/>
            <person name="Toyoda A."/>
            <person name="Takaki Y."/>
            <person name="Nishi S."/>
            <person name="Hori S."/>
            <person name="Arai W."/>
            <person name="Tsubouchi T."/>
            <person name="Morono Y."/>
            <person name="Uchiyama I."/>
            <person name="Ito T."/>
            <person name="Fujiyama A."/>
            <person name="Inagaki F."/>
            <person name="Takami H."/>
        </authorList>
    </citation>
    <scope>NUCLEOTIDE SEQUENCE</scope>
    <source>
        <strain evidence="3">Expedition CK06-06</strain>
    </source>
</reference>
<feature type="domain" description="Thymidylate synthase/dCMP hydroxymethylase" evidence="2">
    <location>
        <begin position="90"/>
        <end position="185"/>
    </location>
</feature>
<gene>
    <name evidence="3" type="ORF">S12H4_40472</name>
</gene>
<evidence type="ECO:0000313" key="3">
    <source>
        <dbReference type="EMBL" id="GAI93333.1"/>
    </source>
</evidence>
<protein>
    <recommendedName>
        <fullName evidence="2">Thymidylate synthase/dCMP hydroxymethylase domain-containing protein</fullName>
    </recommendedName>
</protein>
<name>X1SK44_9ZZZZ</name>
<dbReference type="InterPro" id="IPR036926">
    <property type="entry name" value="Thymidate_synth/dCMP_Mease_sf"/>
</dbReference>
<dbReference type="GO" id="GO:0016740">
    <property type="term" value="F:transferase activity"/>
    <property type="evidence" value="ECO:0007669"/>
    <property type="project" value="UniProtKB-KW"/>
</dbReference>
<accession>X1SK44</accession>
<proteinExistence type="predicted"/>
<comment type="caution">
    <text evidence="3">The sequence shown here is derived from an EMBL/GenBank/DDBJ whole genome shotgun (WGS) entry which is preliminary data.</text>
</comment>
<keyword evidence="1" id="KW-0808">Transferase</keyword>
<dbReference type="EMBL" id="BARW01024561">
    <property type="protein sequence ID" value="GAI93333.1"/>
    <property type="molecule type" value="Genomic_DNA"/>
</dbReference>
<organism evidence="3">
    <name type="scientific">marine sediment metagenome</name>
    <dbReference type="NCBI Taxonomy" id="412755"/>
    <lineage>
        <taxon>unclassified sequences</taxon>
        <taxon>metagenomes</taxon>
        <taxon>ecological metagenomes</taxon>
    </lineage>
</organism>
<dbReference type="SUPFAM" id="SSF55831">
    <property type="entry name" value="Thymidylate synthase/dCMP hydroxymethylase"/>
    <property type="match status" value="1"/>
</dbReference>